<dbReference type="InterPro" id="IPR036291">
    <property type="entry name" value="NAD(P)-bd_dom_sf"/>
</dbReference>
<dbReference type="EMBL" id="DF977506">
    <property type="protein sequence ID" value="GAP92002.1"/>
    <property type="molecule type" value="Genomic_DNA"/>
</dbReference>
<dbReference type="GO" id="GO:0016491">
    <property type="term" value="F:oxidoreductase activity"/>
    <property type="evidence" value="ECO:0007669"/>
    <property type="project" value="UniProtKB-KW"/>
</dbReference>
<sequence length="192" mass="21522">MALLLLPTLKNTATSFYGPSGEPGTPHLCIVGSNAQFYTKFEQQNETSIFESLRGDRDIYNRYANTKLISLLIMREVAKKMSESENPVILNMVDPGFCESELLRERTWPWYFKLMMAVSIPVLARTAEMGARTYIWAASAGPESHGRYIEDCELSTPAPLADAEEGRQLQVRIFGELVDVLNGIVPKVTENI</sequence>
<dbReference type="Proteomes" id="UP000054516">
    <property type="component" value="Unassembled WGS sequence"/>
</dbReference>
<dbReference type="STRING" id="77044.A0A1W2TTU3"/>
<dbReference type="SUPFAM" id="SSF51735">
    <property type="entry name" value="NAD(P)-binding Rossmann-fold domains"/>
    <property type="match status" value="1"/>
</dbReference>
<evidence type="ECO:0000256" key="3">
    <source>
        <dbReference type="ARBA" id="ARBA00023002"/>
    </source>
</evidence>
<proteinExistence type="inferred from homology"/>
<dbReference type="Gene3D" id="3.40.50.720">
    <property type="entry name" value="NAD(P)-binding Rossmann-like Domain"/>
    <property type="match status" value="1"/>
</dbReference>
<dbReference type="PANTHER" id="PTHR24320:SF252">
    <property type="entry name" value="DEHYDROGENASE_REDUCTASE FAMILY PROTEIN, PUTATIVE (AFU_ORTHOLOGUE AFUA_3G08550)-RELATED"/>
    <property type="match status" value="1"/>
</dbReference>
<dbReference type="PANTHER" id="PTHR24320">
    <property type="entry name" value="RETINOL DEHYDROGENASE"/>
    <property type="match status" value="1"/>
</dbReference>
<keyword evidence="3" id="KW-0560">Oxidoreductase</keyword>
<evidence type="ECO:0000256" key="2">
    <source>
        <dbReference type="ARBA" id="ARBA00022857"/>
    </source>
</evidence>
<dbReference type="OMA" id="LRERTWP"/>
<name>A0A1W2TTU3_ROSNE</name>
<comment type="similarity">
    <text evidence="1">Belongs to the short-chain dehydrogenases/reductases (SDR) family.</text>
</comment>
<evidence type="ECO:0000313" key="5">
    <source>
        <dbReference type="Proteomes" id="UP000054516"/>
    </source>
</evidence>
<dbReference type="OrthoDB" id="542013at2759"/>
<protein>
    <submittedName>
        <fullName evidence="4">Putative short-chain dehydrogenase reductase protein</fullName>
    </submittedName>
</protein>
<gene>
    <name evidence="4" type="ORF">SAMD00023353_6100090</name>
</gene>
<keyword evidence="5" id="KW-1185">Reference proteome</keyword>
<reference evidence="4" key="1">
    <citation type="submission" date="2016-03" db="EMBL/GenBank/DDBJ databases">
        <title>Draft genome sequence of Rosellinia necatrix.</title>
        <authorList>
            <person name="Kanematsu S."/>
        </authorList>
    </citation>
    <scope>NUCLEOTIDE SEQUENCE [LARGE SCALE GENOMIC DNA]</scope>
    <source>
        <strain evidence="4">W97</strain>
    </source>
</reference>
<accession>A0A1W2TTU3</accession>
<keyword evidence="2" id="KW-0521">NADP</keyword>
<organism evidence="4">
    <name type="scientific">Rosellinia necatrix</name>
    <name type="common">White root-rot fungus</name>
    <dbReference type="NCBI Taxonomy" id="77044"/>
    <lineage>
        <taxon>Eukaryota</taxon>
        <taxon>Fungi</taxon>
        <taxon>Dikarya</taxon>
        <taxon>Ascomycota</taxon>
        <taxon>Pezizomycotina</taxon>
        <taxon>Sordariomycetes</taxon>
        <taxon>Xylariomycetidae</taxon>
        <taxon>Xylariales</taxon>
        <taxon>Xylariaceae</taxon>
        <taxon>Rosellinia</taxon>
    </lineage>
</organism>
<evidence type="ECO:0000313" key="4">
    <source>
        <dbReference type="EMBL" id="GAP92002.1"/>
    </source>
</evidence>
<evidence type="ECO:0000256" key="1">
    <source>
        <dbReference type="ARBA" id="ARBA00006484"/>
    </source>
</evidence>
<dbReference type="AlphaFoldDB" id="A0A1W2TTU3"/>